<evidence type="ECO:0000313" key="1">
    <source>
        <dbReference type="EMBL" id="UZP76341.1"/>
    </source>
</evidence>
<dbReference type="AlphaFoldDB" id="A0AAE9PR82"/>
<accession>A0AAE9PR82</accession>
<sequence>MKIVYTKYNRNRLPRFQLKTSILTDNSGTNYVQKEALTVDSKAHIKQIYDNYVFMSKQYPHINSAKASLKNDSAITFDFAPGKSLDEHMLDAISKKHPRFIRIY</sequence>
<name>A0AAE9PR82_PAEPO</name>
<protein>
    <submittedName>
        <fullName evidence="1">Uncharacterized protein</fullName>
    </submittedName>
</protein>
<organism evidence="1">
    <name type="scientific">Paenibacillus polymyxa</name>
    <name type="common">Bacillus polymyxa</name>
    <dbReference type="NCBI Taxonomy" id="1406"/>
    <lineage>
        <taxon>Bacteria</taxon>
        <taxon>Bacillati</taxon>
        <taxon>Bacillota</taxon>
        <taxon>Bacilli</taxon>
        <taxon>Bacillales</taxon>
        <taxon>Paenibacillaceae</taxon>
        <taxon>Paenibacillus</taxon>
    </lineage>
</organism>
<reference evidence="1" key="1">
    <citation type="submission" date="2022-11" db="EMBL/GenBank/DDBJ databases">
        <authorList>
            <person name="Vasilchenko N.G."/>
            <person name="Prazdnova E.V."/>
            <person name="Gorovtsov A.V."/>
            <person name="Chistyakov V.A."/>
            <person name="Pak M.L."/>
        </authorList>
    </citation>
    <scope>NUCLEOTIDE SEQUENCE</scope>
    <source>
        <strain evidence="1">R 4.5</strain>
    </source>
</reference>
<dbReference type="EMBL" id="CP097770">
    <property type="protein sequence ID" value="UZP76341.1"/>
    <property type="molecule type" value="Genomic_DNA"/>
</dbReference>
<proteinExistence type="predicted"/>
<gene>
    <name evidence="1" type="ORF">MF626_07475</name>
</gene>